<comment type="catalytic activity">
    <reaction evidence="2">
        <text>2 GTP = 3',3'-c-di-GMP + 2 diphosphate</text>
        <dbReference type="Rhea" id="RHEA:24898"/>
        <dbReference type="ChEBI" id="CHEBI:33019"/>
        <dbReference type="ChEBI" id="CHEBI:37565"/>
        <dbReference type="ChEBI" id="CHEBI:58805"/>
        <dbReference type="EC" id="2.7.7.65"/>
    </reaction>
</comment>
<evidence type="ECO:0000313" key="6">
    <source>
        <dbReference type="Proteomes" id="UP001235664"/>
    </source>
</evidence>
<dbReference type="PROSITE" id="PS50887">
    <property type="entry name" value="GGDEF"/>
    <property type="match status" value="1"/>
</dbReference>
<dbReference type="Pfam" id="PF00990">
    <property type="entry name" value="GGDEF"/>
    <property type="match status" value="1"/>
</dbReference>
<feature type="transmembrane region" description="Helical" evidence="3">
    <location>
        <begin position="154"/>
        <end position="174"/>
    </location>
</feature>
<comment type="caution">
    <text evidence="5">The sequence shown here is derived from an EMBL/GenBank/DDBJ whole genome shotgun (WGS) entry which is preliminary data.</text>
</comment>
<name>A0ABT9H8F4_9SPHN</name>
<sequence length="554" mass="59992">MPSVAQALPLKSLTCTGGAETARAAFDLSRGQLECSGSRFGYRHRFVRTSVQFDGLVLHSSKELVWQTVASDFASMLVRFTYADGTQRLVDVDRQMAARNWFAGNRFDVPIPDETAPLSAVDTVVERPYSAATTAKARILTQARSAEMHYLRSLAYVLVIGLLVLPMIYDLLFFRILRQSFVLWHLGMVGAMTLYTLLQSGLIFELVPDLELGLRWRATAVAFVLALSSAVMVVRGLIEDRFLSRRMSAALIAAALIPVLVKIVSLIGGEALRITVNSWLMASLIPSALIVTTAVTMGLARGSQGARWAALGLSVLIAVGLLRLLVGIGLMDFGFALEDATFPAMVVLAIFTSLGVGDRFLALRHDRDQARTQAVRLGQMANTDGLTGLANRRAFDMVARLKTGQGLLLADIDRFKAVNDEYGHQIGDAVLCRVAAILRDALNEQPGAQVYRLGGEEFAVVADISDGQELMQLADRLRQTVLSIEGPETPVDLPSVTISIGAVLGHGQLMHQAFADADAALYRAKDSGRDRSVLYNAGTVANGYGRLPDARDPA</sequence>
<accession>A0ABT9H8F4</accession>
<feature type="transmembrane region" description="Helical" evidence="3">
    <location>
        <begin position="279"/>
        <end position="299"/>
    </location>
</feature>
<keyword evidence="5" id="KW-0548">Nucleotidyltransferase</keyword>
<dbReference type="InterPro" id="IPR050469">
    <property type="entry name" value="Diguanylate_Cyclase"/>
</dbReference>
<proteinExistence type="predicted"/>
<dbReference type="CDD" id="cd01949">
    <property type="entry name" value="GGDEF"/>
    <property type="match status" value="1"/>
</dbReference>
<dbReference type="Proteomes" id="UP001235664">
    <property type="component" value="Unassembled WGS sequence"/>
</dbReference>
<evidence type="ECO:0000256" key="3">
    <source>
        <dbReference type="SAM" id="Phobius"/>
    </source>
</evidence>
<keyword evidence="3" id="KW-1133">Transmembrane helix</keyword>
<evidence type="ECO:0000256" key="1">
    <source>
        <dbReference type="ARBA" id="ARBA00012528"/>
    </source>
</evidence>
<dbReference type="InterPro" id="IPR043128">
    <property type="entry name" value="Rev_trsase/Diguanyl_cyclase"/>
</dbReference>
<keyword evidence="6" id="KW-1185">Reference proteome</keyword>
<evidence type="ECO:0000313" key="5">
    <source>
        <dbReference type="EMBL" id="MDP4539597.1"/>
    </source>
</evidence>
<keyword evidence="3" id="KW-0812">Transmembrane</keyword>
<feature type="transmembrane region" description="Helical" evidence="3">
    <location>
        <begin position="216"/>
        <end position="237"/>
    </location>
</feature>
<keyword evidence="5" id="KW-0808">Transferase</keyword>
<dbReference type="EC" id="2.7.7.65" evidence="1"/>
<evidence type="ECO:0000256" key="2">
    <source>
        <dbReference type="ARBA" id="ARBA00034247"/>
    </source>
</evidence>
<evidence type="ECO:0000259" key="4">
    <source>
        <dbReference type="PROSITE" id="PS50887"/>
    </source>
</evidence>
<gene>
    <name evidence="5" type="ORF">Q9K01_08185</name>
</gene>
<feature type="transmembrane region" description="Helical" evidence="3">
    <location>
        <begin position="249"/>
        <end position="267"/>
    </location>
</feature>
<dbReference type="InterPro" id="IPR029787">
    <property type="entry name" value="Nucleotide_cyclase"/>
</dbReference>
<dbReference type="SMART" id="SM00267">
    <property type="entry name" value="GGDEF"/>
    <property type="match status" value="1"/>
</dbReference>
<protein>
    <recommendedName>
        <fullName evidence="1">diguanylate cyclase</fullName>
        <ecNumber evidence="1">2.7.7.65</ecNumber>
    </recommendedName>
</protein>
<organism evidence="5 6">
    <name type="scientific">Qipengyuania benthica</name>
    <dbReference type="NCBI Taxonomy" id="3067651"/>
    <lineage>
        <taxon>Bacteria</taxon>
        <taxon>Pseudomonadati</taxon>
        <taxon>Pseudomonadota</taxon>
        <taxon>Alphaproteobacteria</taxon>
        <taxon>Sphingomonadales</taxon>
        <taxon>Erythrobacteraceae</taxon>
        <taxon>Qipengyuania</taxon>
    </lineage>
</organism>
<dbReference type="PANTHER" id="PTHR45138:SF9">
    <property type="entry name" value="DIGUANYLATE CYCLASE DGCM-RELATED"/>
    <property type="match status" value="1"/>
</dbReference>
<feature type="domain" description="GGDEF" evidence="4">
    <location>
        <begin position="403"/>
        <end position="537"/>
    </location>
</feature>
<feature type="transmembrane region" description="Helical" evidence="3">
    <location>
        <begin position="311"/>
        <end position="330"/>
    </location>
</feature>
<feature type="transmembrane region" description="Helical" evidence="3">
    <location>
        <begin position="181"/>
        <end position="204"/>
    </location>
</feature>
<feature type="transmembrane region" description="Helical" evidence="3">
    <location>
        <begin position="342"/>
        <end position="361"/>
    </location>
</feature>
<dbReference type="GO" id="GO:0052621">
    <property type="term" value="F:diguanylate cyclase activity"/>
    <property type="evidence" value="ECO:0007669"/>
    <property type="project" value="UniProtKB-EC"/>
</dbReference>
<dbReference type="PANTHER" id="PTHR45138">
    <property type="entry name" value="REGULATORY COMPONENTS OF SENSORY TRANSDUCTION SYSTEM"/>
    <property type="match status" value="1"/>
</dbReference>
<dbReference type="RefSeq" id="WP_305929717.1">
    <property type="nucleotide sequence ID" value="NZ_JAVAIL010000002.1"/>
</dbReference>
<dbReference type="InterPro" id="IPR000160">
    <property type="entry name" value="GGDEF_dom"/>
</dbReference>
<dbReference type="EMBL" id="JAVAIL010000002">
    <property type="protein sequence ID" value="MDP4539597.1"/>
    <property type="molecule type" value="Genomic_DNA"/>
</dbReference>
<dbReference type="SUPFAM" id="SSF55073">
    <property type="entry name" value="Nucleotide cyclase"/>
    <property type="match status" value="1"/>
</dbReference>
<dbReference type="Pfam" id="PF07695">
    <property type="entry name" value="7TMR-DISM_7TM"/>
    <property type="match status" value="1"/>
</dbReference>
<keyword evidence="3" id="KW-0472">Membrane</keyword>
<reference evidence="5 6" key="1">
    <citation type="submission" date="2023-08" db="EMBL/GenBank/DDBJ databases">
        <title>genomic of DY56.</title>
        <authorList>
            <person name="Wang Y."/>
        </authorList>
    </citation>
    <scope>NUCLEOTIDE SEQUENCE [LARGE SCALE GENOMIC DNA]</scope>
    <source>
        <strain evidence="5 6">DY56-A-20</strain>
    </source>
</reference>
<dbReference type="InterPro" id="IPR011623">
    <property type="entry name" value="7TMR_DISM_rcpt_extracell_dom1"/>
</dbReference>
<dbReference type="Gene3D" id="3.30.70.270">
    <property type="match status" value="1"/>
</dbReference>
<dbReference type="NCBIfam" id="TIGR00254">
    <property type="entry name" value="GGDEF"/>
    <property type="match status" value="1"/>
</dbReference>